<dbReference type="InterPro" id="IPR011990">
    <property type="entry name" value="TPR-like_helical_dom_sf"/>
</dbReference>
<organism evidence="1 2">
    <name type="scientific">Phocaeicola vulgatus</name>
    <name type="common">Bacteroides vulgatus</name>
    <dbReference type="NCBI Taxonomy" id="821"/>
    <lineage>
        <taxon>Bacteria</taxon>
        <taxon>Pseudomonadati</taxon>
        <taxon>Bacteroidota</taxon>
        <taxon>Bacteroidia</taxon>
        <taxon>Bacteroidales</taxon>
        <taxon>Bacteroidaceae</taxon>
        <taxon>Phocaeicola</taxon>
    </lineage>
</organism>
<dbReference type="InterPro" id="IPR036737">
    <property type="entry name" value="OmpA-like_sf"/>
</dbReference>
<dbReference type="SUPFAM" id="SSF103088">
    <property type="entry name" value="OmpA-like"/>
    <property type="match status" value="1"/>
</dbReference>
<proteinExistence type="predicted"/>
<dbReference type="Gene3D" id="3.30.1330.60">
    <property type="entry name" value="OmpA-like domain"/>
    <property type="match status" value="1"/>
</dbReference>
<dbReference type="SUPFAM" id="SSF48452">
    <property type="entry name" value="TPR-like"/>
    <property type="match status" value="1"/>
</dbReference>
<dbReference type="Proteomes" id="UP000441522">
    <property type="component" value="Unassembled WGS sequence"/>
</dbReference>
<dbReference type="Gene3D" id="1.25.40.10">
    <property type="entry name" value="Tetratricopeptide repeat domain"/>
    <property type="match status" value="1"/>
</dbReference>
<name>A0A6I0GWD9_PHOVU</name>
<evidence type="ECO:0000313" key="1">
    <source>
        <dbReference type="EMBL" id="KAB3853552.1"/>
    </source>
</evidence>
<dbReference type="AlphaFoldDB" id="A0A6I0GWD9"/>
<sequence>MKLLQYYKKQFIMGCLIWFPALNQAQEAFPAVNGSGWDYSKSRVERSTSGNKIDIILSIVPLVKQKKQEIICISPVYVSADGKDSVLLDPICIAGKKRYKVINRRKALHNLTGDEAGCGKVISFEKLGEIPLLFKKNIPFERWMADGRLVVRERSYGCAECGVRKHEVLALRANIPLFTEKDYVYNFIEPEKVLVKCYEDSFDCKVTFPVARHDLQKQFADNSQELIRLEKFISENLNIKGAILKTVHIKGYASPEGEFDYNRALAQRRTRTLSEYVYCRYPSLKKVPVYIPEGVGEDWEGLRNIIMSSSLPYKEELLSIIDRYRNDVERESAIRKLDDGKIYDTLLKDFYPGLRRTTFSLSFDIRPYTMEELPDIFEMKPDCMSLHEMFLLAEMYASKGKVPVPVYKKAYEQFPGDVVAALNYANALLKYNRDADGALRVLEPIRYDSRALFPMAIAHNMKGDWQQAEQILKEALEKGNIHAKRLSGSIQK</sequence>
<gene>
    <name evidence="1" type="ORF">GAS29_16645</name>
</gene>
<protein>
    <recommendedName>
        <fullName evidence="3">DUF3868 domain-containing protein</fullName>
    </recommendedName>
</protein>
<accession>A0A6I0GWD9</accession>
<dbReference type="EMBL" id="WCWW01000043">
    <property type="protein sequence ID" value="KAB3853552.1"/>
    <property type="molecule type" value="Genomic_DNA"/>
</dbReference>
<evidence type="ECO:0008006" key="3">
    <source>
        <dbReference type="Google" id="ProtNLM"/>
    </source>
</evidence>
<reference evidence="1 2" key="1">
    <citation type="journal article" date="2019" name="Nat. Med.">
        <title>A library of human gut bacterial isolates paired with longitudinal multiomics data enables mechanistic microbiome research.</title>
        <authorList>
            <person name="Poyet M."/>
            <person name="Groussin M."/>
            <person name="Gibbons S.M."/>
            <person name="Avila-Pacheco J."/>
            <person name="Jiang X."/>
            <person name="Kearney S.M."/>
            <person name="Perrotta A.R."/>
            <person name="Berdy B."/>
            <person name="Zhao S."/>
            <person name="Lieberman T.D."/>
            <person name="Swanson P.K."/>
            <person name="Smith M."/>
            <person name="Roesemann S."/>
            <person name="Alexander J.E."/>
            <person name="Rich S.A."/>
            <person name="Livny J."/>
            <person name="Vlamakis H."/>
            <person name="Clish C."/>
            <person name="Bullock K."/>
            <person name="Deik A."/>
            <person name="Scott J."/>
            <person name="Pierce K.A."/>
            <person name="Xavier R.J."/>
            <person name="Alm E.J."/>
        </authorList>
    </citation>
    <scope>NUCLEOTIDE SEQUENCE [LARGE SCALE GENOMIC DNA]</scope>
    <source>
        <strain evidence="1 2">BIOML-A5</strain>
    </source>
</reference>
<evidence type="ECO:0000313" key="2">
    <source>
        <dbReference type="Proteomes" id="UP000441522"/>
    </source>
</evidence>
<comment type="caution">
    <text evidence="1">The sequence shown here is derived from an EMBL/GenBank/DDBJ whole genome shotgun (WGS) entry which is preliminary data.</text>
</comment>